<feature type="region of interest" description="Disordered" evidence="1">
    <location>
        <begin position="121"/>
        <end position="144"/>
    </location>
</feature>
<evidence type="ECO:0000313" key="3">
    <source>
        <dbReference type="EMBL" id="KAK4525610.1"/>
    </source>
</evidence>
<accession>A0AAV9IDT8</accession>
<evidence type="ECO:0000256" key="1">
    <source>
        <dbReference type="SAM" id="MobiDB-lite"/>
    </source>
</evidence>
<dbReference type="PANTHER" id="PTHR13138:SF3">
    <property type="entry name" value="CD2 ANTIGEN CYTOPLASMIC TAIL-BINDING PROTEIN 2"/>
    <property type="match status" value="1"/>
</dbReference>
<proteinExistence type="predicted"/>
<gene>
    <name evidence="3" type="ORF">GAYE_SCF15G3519</name>
</gene>
<dbReference type="InterPro" id="IPR035445">
    <property type="entry name" value="GYF-like_dom_sf"/>
</dbReference>
<dbReference type="AlphaFoldDB" id="A0AAV9IDT8"/>
<evidence type="ECO:0000259" key="2">
    <source>
        <dbReference type="PROSITE" id="PS50829"/>
    </source>
</evidence>
<feature type="domain" description="GYF" evidence="2">
    <location>
        <begin position="294"/>
        <end position="354"/>
    </location>
</feature>
<feature type="compositionally biased region" description="Polar residues" evidence="1">
    <location>
        <begin position="1"/>
        <end position="13"/>
    </location>
</feature>
<comment type="caution">
    <text evidence="3">The sequence shown here is derived from an EMBL/GenBank/DDBJ whole genome shotgun (WGS) entry which is preliminary data.</text>
</comment>
<protein>
    <recommendedName>
        <fullName evidence="2">GYF domain-containing protein</fullName>
    </recommendedName>
</protein>
<name>A0AAV9IDT8_9RHOD</name>
<feature type="region of interest" description="Disordered" evidence="1">
    <location>
        <begin position="1"/>
        <end position="92"/>
    </location>
</feature>
<dbReference type="InterPro" id="IPR003169">
    <property type="entry name" value="GYF"/>
</dbReference>
<dbReference type="SUPFAM" id="SSF55277">
    <property type="entry name" value="GYF domain"/>
    <property type="match status" value="1"/>
</dbReference>
<keyword evidence="4" id="KW-1185">Reference proteome</keyword>
<organism evidence="3 4">
    <name type="scientific">Galdieria yellowstonensis</name>
    <dbReference type="NCBI Taxonomy" id="3028027"/>
    <lineage>
        <taxon>Eukaryota</taxon>
        <taxon>Rhodophyta</taxon>
        <taxon>Bangiophyceae</taxon>
        <taxon>Galdieriales</taxon>
        <taxon>Galdieriaceae</taxon>
        <taxon>Galdieria</taxon>
    </lineage>
</organism>
<reference evidence="3 4" key="1">
    <citation type="submission" date="2022-07" db="EMBL/GenBank/DDBJ databases">
        <title>Genome-wide signatures of adaptation to extreme environments.</title>
        <authorList>
            <person name="Cho C.H."/>
            <person name="Yoon H.S."/>
        </authorList>
    </citation>
    <scope>NUCLEOTIDE SEQUENCE [LARGE SCALE GENOMIC DNA]</scope>
    <source>
        <strain evidence="3 4">108.79 E11</strain>
    </source>
</reference>
<feature type="region of interest" description="Disordered" evidence="1">
    <location>
        <begin position="158"/>
        <end position="186"/>
    </location>
</feature>
<dbReference type="Proteomes" id="UP001300502">
    <property type="component" value="Unassembled WGS sequence"/>
</dbReference>
<dbReference type="GO" id="GO:0005682">
    <property type="term" value="C:U5 snRNP"/>
    <property type="evidence" value="ECO:0007669"/>
    <property type="project" value="InterPro"/>
</dbReference>
<feature type="region of interest" description="Disordered" evidence="1">
    <location>
        <begin position="257"/>
        <end position="296"/>
    </location>
</feature>
<dbReference type="PROSITE" id="PS50829">
    <property type="entry name" value="GYF"/>
    <property type="match status" value="1"/>
</dbReference>
<dbReference type="Gene3D" id="3.30.1490.40">
    <property type="match status" value="1"/>
</dbReference>
<dbReference type="InterPro" id="IPR039905">
    <property type="entry name" value="CD2BP2/Lin1"/>
</dbReference>
<dbReference type="EMBL" id="JANCYU010000032">
    <property type="protein sequence ID" value="KAK4525610.1"/>
    <property type="molecule type" value="Genomic_DNA"/>
</dbReference>
<dbReference type="PANTHER" id="PTHR13138">
    <property type="entry name" value="PROTEIN LIN1"/>
    <property type="match status" value="1"/>
</dbReference>
<evidence type="ECO:0000313" key="4">
    <source>
        <dbReference type="Proteomes" id="UP001300502"/>
    </source>
</evidence>
<feature type="compositionally biased region" description="Acidic residues" evidence="1">
    <location>
        <begin position="37"/>
        <end position="54"/>
    </location>
</feature>
<sequence>MSSSKTVPSSSEISWKDPEDQVENSGIEVRQLSVAEAEYEAASAEDEESSEEEGSTYRSSGKNRSSRLEGEEEYPSFSLAEENDAGPITAFNLEEELDEGYVDKEGNFVDYYFENRVQNLEGIVSSSDEEESERERRKPVRRPKIERDEWADSIQVVKPVYAAQPGQDTEERKSAEDLEALDSETTAGRTKELYARLARLLASGESVLQALRRLARNKKDATAKREFNEVTELADSLLNRGEYNIYEETRESCLNKAGLGDFNRSSSSTDKRKRKRDGEDVEESNNSYTESDSRPRWELKWSHDPSKVYGPFSTEQLRNWQSWGYFNEAEAYVRDTETDNSFHVASSVDFSNYD</sequence>